<evidence type="ECO:0000313" key="4">
    <source>
        <dbReference type="Proteomes" id="UP000619457"/>
    </source>
</evidence>
<dbReference type="EMBL" id="BMWX01000010">
    <property type="protein sequence ID" value="GGZ41269.1"/>
    <property type="molecule type" value="Genomic_DNA"/>
</dbReference>
<dbReference type="AlphaFoldDB" id="A0A918UY51"/>
<keyword evidence="4" id="KW-1185">Reference proteome</keyword>
<evidence type="ECO:0000256" key="1">
    <source>
        <dbReference type="ARBA" id="ARBA00022737"/>
    </source>
</evidence>
<dbReference type="RefSeq" id="WP_189458096.1">
    <property type="nucleotide sequence ID" value="NZ_BMWX01000010.1"/>
</dbReference>
<comment type="caution">
    <text evidence="3">The sequence shown here is derived from an EMBL/GenBank/DDBJ whole genome shotgun (WGS) entry which is preliminary data.</text>
</comment>
<dbReference type="InterPro" id="IPR028974">
    <property type="entry name" value="TSP_type-3_rpt"/>
</dbReference>
<sequence length="612" mass="66935">MKINKMVFGLAFMYMGLANAQTTCTDPFAKDPYCDFDGDGIINLHDLDDDNDGILDVNEGKGEITEFGYKEDILVAGFHGVLGRTTNGGLMGWGEYLNANGKDHLKVPTEITPANGYNYQGSILKFTYVTTYTYSSEAIILTEAGLYAWGNTTGPENSDRYYNTLIPEALRSRYTTRFSRIVSTSTYGFGTVKNQYSLPADYQPSDVDILYGVPHSLYIVTKDGKLWVMGDNEKSYGDNSGIADALWHQVQFPDGEEVYKIRGSLFFGFAQTKSGNLYSWGSSSQLGDGTEVADIIYPTKMANPIGPGEMIVQIASNLRAYYVLSSSGHVYSIGTNTSGQTGRDLYNSTTGENKVYLEWGKVTHMDGTYLENVRFLSAQDNDASNSTVAVILEDGSVRAWGSNDQFTYGGPSNHATYNYPIVPSGTEGQQYTYVETGGHIIPIIKADGSYCNVGHDLQFAFGDGSSNDERIPTYQCILPPGTFSFEASKTVEEQSLDTDNDGFPNYLDVDSDNDGCPDAKEAGLINYISSLNNPSANIGEGNMTVGGGTPAEYGANGFYNLIEDADNSEAVYTGVYTYEPAIDESIDSECLVVQKEVYSNPAMRSIKYRQKN</sequence>
<dbReference type="InterPro" id="IPR009091">
    <property type="entry name" value="RCC1/BLIP-II"/>
</dbReference>
<dbReference type="SUPFAM" id="SSF103647">
    <property type="entry name" value="TSP type-3 repeat"/>
    <property type="match status" value="1"/>
</dbReference>
<feature type="signal peptide" evidence="2">
    <location>
        <begin position="1"/>
        <end position="20"/>
    </location>
</feature>
<dbReference type="Gene3D" id="2.130.10.30">
    <property type="entry name" value="Regulator of chromosome condensation 1/beta-lactamase-inhibitor protein II"/>
    <property type="match status" value="2"/>
</dbReference>
<evidence type="ECO:0008006" key="5">
    <source>
        <dbReference type="Google" id="ProtNLM"/>
    </source>
</evidence>
<reference evidence="3" key="2">
    <citation type="submission" date="2020-09" db="EMBL/GenBank/DDBJ databases">
        <authorList>
            <person name="Sun Q."/>
            <person name="Kim S."/>
        </authorList>
    </citation>
    <scope>NUCLEOTIDE SEQUENCE</scope>
    <source>
        <strain evidence="3">KCTC 12368</strain>
    </source>
</reference>
<keyword evidence="2" id="KW-0732">Signal</keyword>
<dbReference type="InterPro" id="IPR051210">
    <property type="entry name" value="Ub_ligase/GEF_domain"/>
</dbReference>
<dbReference type="PANTHER" id="PTHR22870">
    <property type="entry name" value="REGULATOR OF CHROMOSOME CONDENSATION"/>
    <property type="match status" value="1"/>
</dbReference>
<organism evidence="3 4">
    <name type="scientific">Echinicola pacifica</name>
    <dbReference type="NCBI Taxonomy" id="346377"/>
    <lineage>
        <taxon>Bacteria</taxon>
        <taxon>Pseudomonadati</taxon>
        <taxon>Bacteroidota</taxon>
        <taxon>Cytophagia</taxon>
        <taxon>Cytophagales</taxon>
        <taxon>Cyclobacteriaceae</taxon>
        <taxon>Echinicola</taxon>
    </lineage>
</organism>
<keyword evidence="1" id="KW-0677">Repeat</keyword>
<gene>
    <name evidence="3" type="ORF">GCM10007049_38300</name>
</gene>
<feature type="chain" id="PRO_5037134487" description="Regulator of chromosome condensation (RCC1) repeat-containing protein" evidence="2">
    <location>
        <begin position="21"/>
        <end position="612"/>
    </location>
</feature>
<dbReference type="SUPFAM" id="SSF50985">
    <property type="entry name" value="RCC1/BLIP-II"/>
    <property type="match status" value="1"/>
</dbReference>
<protein>
    <recommendedName>
        <fullName evidence="5">Regulator of chromosome condensation (RCC1) repeat-containing protein</fullName>
    </recommendedName>
</protein>
<dbReference type="Proteomes" id="UP000619457">
    <property type="component" value="Unassembled WGS sequence"/>
</dbReference>
<dbReference type="PANTHER" id="PTHR22870:SF408">
    <property type="entry name" value="OS09G0560450 PROTEIN"/>
    <property type="match status" value="1"/>
</dbReference>
<evidence type="ECO:0000313" key="3">
    <source>
        <dbReference type="EMBL" id="GGZ41269.1"/>
    </source>
</evidence>
<name>A0A918UY51_9BACT</name>
<evidence type="ECO:0000256" key="2">
    <source>
        <dbReference type="SAM" id="SignalP"/>
    </source>
</evidence>
<reference evidence="3" key="1">
    <citation type="journal article" date="2014" name="Int. J. Syst. Evol. Microbiol.">
        <title>Complete genome sequence of Corynebacterium casei LMG S-19264T (=DSM 44701T), isolated from a smear-ripened cheese.</title>
        <authorList>
            <consortium name="US DOE Joint Genome Institute (JGI-PGF)"/>
            <person name="Walter F."/>
            <person name="Albersmeier A."/>
            <person name="Kalinowski J."/>
            <person name="Ruckert C."/>
        </authorList>
    </citation>
    <scope>NUCLEOTIDE SEQUENCE</scope>
    <source>
        <strain evidence="3">KCTC 12368</strain>
    </source>
</reference>
<accession>A0A918UY51</accession>
<proteinExistence type="predicted"/>
<dbReference type="GO" id="GO:0005509">
    <property type="term" value="F:calcium ion binding"/>
    <property type="evidence" value="ECO:0007669"/>
    <property type="project" value="InterPro"/>
</dbReference>